<dbReference type="EMBL" id="CAUYUJ010017373">
    <property type="protein sequence ID" value="CAK0874233.1"/>
    <property type="molecule type" value="Genomic_DNA"/>
</dbReference>
<feature type="region of interest" description="Disordered" evidence="1">
    <location>
        <begin position="1"/>
        <end position="42"/>
    </location>
</feature>
<accession>A0ABN9VQN0</accession>
<evidence type="ECO:0000313" key="3">
    <source>
        <dbReference type="Proteomes" id="UP001189429"/>
    </source>
</evidence>
<evidence type="ECO:0000256" key="1">
    <source>
        <dbReference type="SAM" id="MobiDB-lite"/>
    </source>
</evidence>
<gene>
    <name evidence="2" type="ORF">PCOR1329_LOCUS59197</name>
</gene>
<sequence>MAEGKAKAMPKAEAHASAEPPPPPRRRPAAAVPPRRRPAAARCDVEADAEAARMAFDPDPIDRYLDVDAIGADLPVIQNRLHSFVWHSAMKFHTNAGLTKEQAKPKASEQAALHVDRWREKVGLPPIGR</sequence>
<organism evidence="2 3">
    <name type="scientific">Prorocentrum cordatum</name>
    <dbReference type="NCBI Taxonomy" id="2364126"/>
    <lineage>
        <taxon>Eukaryota</taxon>
        <taxon>Sar</taxon>
        <taxon>Alveolata</taxon>
        <taxon>Dinophyceae</taxon>
        <taxon>Prorocentrales</taxon>
        <taxon>Prorocentraceae</taxon>
        <taxon>Prorocentrum</taxon>
    </lineage>
</organism>
<dbReference type="Proteomes" id="UP001189429">
    <property type="component" value="Unassembled WGS sequence"/>
</dbReference>
<protein>
    <submittedName>
        <fullName evidence="2">Uncharacterized protein</fullName>
    </submittedName>
</protein>
<reference evidence="2" key="1">
    <citation type="submission" date="2023-10" db="EMBL/GenBank/DDBJ databases">
        <authorList>
            <person name="Chen Y."/>
            <person name="Shah S."/>
            <person name="Dougan E. K."/>
            <person name="Thang M."/>
            <person name="Chan C."/>
        </authorList>
    </citation>
    <scope>NUCLEOTIDE SEQUENCE [LARGE SCALE GENOMIC DNA]</scope>
</reference>
<name>A0ABN9VQN0_9DINO</name>
<keyword evidence="3" id="KW-1185">Reference proteome</keyword>
<feature type="compositionally biased region" description="Basic and acidic residues" evidence="1">
    <location>
        <begin position="1"/>
        <end position="16"/>
    </location>
</feature>
<comment type="caution">
    <text evidence="2">The sequence shown here is derived from an EMBL/GenBank/DDBJ whole genome shotgun (WGS) entry which is preliminary data.</text>
</comment>
<feature type="compositionally biased region" description="Basic residues" evidence="1">
    <location>
        <begin position="24"/>
        <end position="39"/>
    </location>
</feature>
<evidence type="ECO:0000313" key="2">
    <source>
        <dbReference type="EMBL" id="CAK0874233.1"/>
    </source>
</evidence>
<proteinExistence type="predicted"/>